<dbReference type="NCBIfam" id="TIGR02284">
    <property type="entry name" value="PA2169 family four-helix-bundle protein"/>
    <property type="match status" value="1"/>
</dbReference>
<keyword evidence="3" id="KW-1185">Reference proteome</keyword>
<name>A0ABP7S0V1_9SPHN</name>
<evidence type="ECO:0000313" key="3">
    <source>
        <dbReference type="Proteomes" id="UP001501310"/>
    </source>
</evidence>
<dbReference type="InterPro" id="IPR011971">
    <property type="entry name" value="CHP02284"/>
</dbReference>
<sequence length="152" mass="16725">MIGSSDSTGVGTLETLTTTLIDSINGYRDAAQNAEGTRFQELFRRNADERSRIVEELRAEISRLGGNAPDDGSFLGATHQRFLDLKAAVTGRDDKAIINEVERGEDYLKEKFEAALNATDVAPETRSIIERAYQSVRQGHDQISSLKHGLEA</sequence>
<dbReference type="Gene3D" id="1.20.1260.10">
    <property type="match status" value="1"/>
</dbReference>
<protein>
    <submittedName>
        <fullName evidence="2">PA2169 family four-helix-bundle protein</fullName>
    </submittedName>
</protein>
<accession>A0ABP7S0V1</accession>
<evidence type="ECO:0000259" key="1">
    <source>
        <dbReference type="Pfam" id="PF09537"/>
    </source>
</evidence>
<dbReference type="RefSeq" id="WP_344709745.1">
    <property type="nucleotide sequence ID" value="NZ_BAAAZD010000002.1"/>
</dbReference>
<dbReference type="InterPro" id="IPR016920">
    <property type="entry name" value="UCP029477"/>
</dbReference>
<comment type="caution">
    <text evidence="2">The sequence shown here is derived from an EMBL/GenBank/DDBJ whole genome shotgun (WGS) entry which is preliminary data.</text>
</comment>
<dbReference type="Pfam" id="PF09537">
    <property type="entry name" value="DUF2383"/>
    <property type="match status" value="1"/>
</dbReference>
<evidence type="ECO:0000313" key="2">
    <source>
        <dbReference type="EMBL" id="GAA4004864.1"/>
    </source>
</evidence>
<gene>
    <name evidence="2" type="ORF">GCM10022211_16220</name>
</gene>
<dbReference type="PIRSF" id="PIRSF029477">
    <property type="entry name" value="UCP029477"/>
    <property type="match status" value="1"/>
</dbReference>
<reference evidence="3" key="1">
    <citation type="journal article" date="2019" name="Int. J. Syst. Evol. Microbiol.">
        <title>The Global Catalogue of Microorganisms (GCM) 10K type strain sequencing project: providing services to taxonomists for standard genome sequencing and annotation.</title>
        <authorList>
            <consortium name="The Broad Institute Genomics Platform"/>
            <consortium name="The Broad Institute Genome Sequencing Center for Infectious Disease"/>
            <person name="Wu L."/>
            <person name="Ma J."/>
        </authorList>
    </citation>
    <scope>NUCLEOTIDE SEQUENCE [LARGE SCALE GENOMIC DNA]</scope>
    <source>
        <strain evidence="3">JCM 16603</strain>
    </source>
</reference>
<dbReference type="InterPro" id="IPR012347">
    <property type="entry name" value="Ferritin-like"/>
</dbReference>
<dbReference type="Proteomes" id="UP001501310">
    <property type="component" value="Unassembled WGS sequence"/>
</dbReference>
<feature type="domain" description="DUF2383" evidence="1">
    <location>
        <begin position="12"/>
        <end position="117"/>
    </location>
</feature>
<proteinExistence type="predicted"/>
<organism evidence="2 3">
    <name type="scientific">Sphingomonas humi</name>
    <dbReference type="NCBI Taxonomy" id="335630"/>
    <lineage>
        <taxon>Bacteria</taxon>
        <taxon>Pseudomonadati</taxon>
        <taxon>Pseudomonadota</taxon>
        <taxon>Alphaproteobacteria</taxon>
        <taxon>Sphingomonadales</taxon>
        <taxon>Sphingomonadaceae</taxon>
        <taxon>Sphingomonas</taxon>
    </lineage>
</organism>
<dbReference type="EMBL" id="BAAAZD010000002">
    <property type="protein sequence ID" value="GAA4004864.1"/>
    <property type="molecule type" value="Genomic_DNA"/>
</dbReference>
<dbReference type="InterPro" id="IPR019052">
    <property type="entry name" value="DUF2383"/>
</dbReference>